<evidence type="ECO:0000256" key="8">
    <source>
        <dbReference type="ARBA" id="ARBA00023288"/>
    </source>
</evidence>
<feature type="domain" description="G protein gamma" evidence="12">
    <location>
        <begin position="5"/>
        <end position="73"/>
    </location>
</feature>
<evidence type="ECO:0000256" key="2">
    <source>
        <dbReference type="ARBA" id="ARBA00007431"/>
    </source>
</evidence>
<keyword evidence="9" id="KW-0636">Prenylation</keyword>
<reference evidence="14" key="1">
    <citation type="submission" date="2017-02" db="UniProtKB">
        <authorList>
            <consortium name="WormBaseParasite"/>
        </authorList>
    </citation>
    <scope>IDENTIFICATION</scope>
</reference>
<dbReference type="InterPro" id="IPR015898">
    <property type="entry name" value="G-protein_gamma-like_dom"/>
</dbReference>
<dbReference type="SMART" id="SM00224">
    <property type="entry name" value="GGL"/>
    <property type="match status" value="1"/>
</dbReference>
<evidence type="ECO:0000256" key="4">
    <source>
        <dbReference type="ARBA" id="ARBA00022475"/>
    </source>
</evidence>
<keyword evidence="8 11" id="KW-0449">Lipoprotein</keyword>
<evidence type="ECO:0000256" key="11">
    <source>
        <dbReference type="RuleBase" id="RU004973"/>
    </source>
</evidence>
<accession>A0A0N5B0P1</accession>
<evidence type="ECO:0000256" key="5">
    <source>
        <dbReference type="ARBA" id="ARBA00022481"/>
    </source>
</evidence>
<comment type="function">
    <text evidence="11">Guanine nucleotide-binding proteins (G proteins) are involved as a modulator or transducer in various transmembrane signaling systems. The beta and gamma chains are required for the GTPase activity, for replacement of GDP by GTP, and for G protein-effector interaction.</text>
</comment>
<dbReference type="SMART" id="SM01224">
    <property type="entry name" value="G_gamma"/>
    <property type="match status" value="1"/>
</dbReference>
<keyword evidence="6 11" id="KW-0472">Membrane</keyword>
<keyword evidence="4 11" id="KW-1003">Cell membrane</keyword>
<comment type="subcellular location">
    <subcellularLocation>
        <location evidence="1 11">Cell membrane</location>
        <topology evidence="1 11">Lipid-anchor</topology>
        <orientation evidence="1 11">Cytoplasmic side</orientation>
    </subcellularLocation>
</comment>
<evidence type="ECO:0000313" key="13">
    <source>
        <dbReference type="Proteomes" id="UP000046393"/>
    </source>
</evidence>
<evidence type="ECO:0000256" key="6">
    <source>
        <dbReference type="ARBA" id="ARBA00023136"/>
    </source>
</evidence>
<dbReference type="FunFam" id="4.10.260.10:FF:000001">
    <property type="entry name" value="Guanine nucleotide-binding protein subunit gamma"/>
    <property type="match status" value="1"/>
</dbReference>
<dbReference type="InterPro" id="IPR001770">
    <property type="entry name" value="G-protein_gamma"/>
</dbReference>
<dbReference type="Pfam" id="PF00631">
    <property type="entry name" value="G-gamma"/>
    <property type="match status" value="1"/>
</dbReference>
<organism evidence="13 14">
    <name type="scientific">Syphacia muris</name>
    <dbReference type="NCBI Taxonomy" id="451379"/>
    <lineage>
        <taxon>Eukaryota</taxon>
        <taxon>Metazoa</taxon>
        <taxon>Ecdysozoa</taxon>
        <taxon>Nematoda</taxon>
        <taxon>Chromadorea</taxon>
        <taxon>Rhabditida</taxon>
        <taxon>Spirurina</taxon>
        <taxon>Oxyuridomorpha</taxon>
        <taxon>Oxyuroidea</taxon>
        <taxon>Oxyuridae</taxon>
        <taxon>Syphacia</taxon>
    </lineage>
</organism>
<keyword evidence="7 11" id="KW-0807">Transducer</keyword>
<evidence type="ECO:0000259" key="12">
    <source>
        <dbReference type="PROSITE" id="PS50058"/>
    </source>
</evidence>
<dbReference type="InterPro" id="IPR036284">
    <property type="entry name" value="GGL_sf"/>
</dbReference>
<dbReference type="WBParaSite" id="SMUV_0001084301-mRNA-1">
    <property type="protein sequence ID" value="SMUV_0001084301-mRNA-1"/>
    <property type="gene ID" value="SMUV_0001084301"/>
</dbReference>
<dbReference type="PRINTS" id="PR00321">
    <property type="entry name" value="GPROTEING"/>
</dbReference>
<dbReference type="PANTHER" id="PTHR13809">
    <property type="entry name" value="GUANINE NUCLEOTIDE-BINDING PROTEIN GAMMA SUBUNIT"/>
    <property type="match status" value="1"/>
</dbReference>
<dbReference type="GO" id="GO:0007186">
    <property type="term" value="P:G protein-coupled receptor signaling pathway"/>
    <property type="evidence" value="ECO:0007669"/>
    <property type="project" value="InterPro"/>
</dbReference>
<comment type="subunit">
    <text evidence="10">G proteins are composed of 3 units, alpha, beta and gamma. Interacts with gpb-1 and gpb-2.</text>
</comment>
<evidence type="ECO:0000256" key="10">
    <source>
        <dbReference type="ARBA" id="ARBA00062735"/>
    </source>
</evidence>
<evidence type="ECO:0000256" key="7">
    <source>
        <dbReference type="ARBA" id="ARBA00023224"/>
    </source>
</evidence>
<evidence type="ECO:0000313" key="14">
    <source>
        <dbReference type="WBParaSite" id="SMUV_0001084301-mRNA-1"/>
    </source>
</evidence>
<name>A0A0N5B0P1_9BILA</name>
<dbReference type="Gene3D" id="4.10.260.10">
    <property type="entry name" value="Transducin (heterotrimeric G protein), gamma chain"/>
    <property type="match status" value="1"/>
</dbReference>
<dbReference type="CDD" id="cd00068">
    <property type="entry name" value="GGL"/>
    <property type="match status" value="1"/>
</dbReference>
<comment type="subunit">
    <text evidence="11">G proteins are composed of 3 units; alpha, beta and gamma.</text>
</comment>
<dbReference type="Proteomes" id="UP000046393">
    <property type="component" value="Unplaced"/>
</dbReference>
<keyword evidence="13" id="KW-1185">Reference proteome</keyword>
<sequence>MSSRDLHSVQQARKLVEQLRREHDIQRGLVSQSATDLLRYIQDFEREDVLVTGFANDKMNPYRAKSSFQCMLF</sequence>
<dbReference type="GO" id="GO:0031681">
    <property type="term" value="F:G-protein beta-subunit binding"/>
    <property type="evidence" value="ECO:0007669"/>
    <property type="project" value="InterPro"/>
</dbReference>
<protein>
    <recommendedName>
        <fullName evidence="3 11">Guanine nucleotide-binding protein subunit gamma</fullName>
    </recommendedName>
</protein>
<evidence type="ECO:0000256" key="1">
    <source>
        <dbReference type="ARBA" id="ARBA00004342"/>
    </source>
</evidence>
<keyword evidence="5" id="KW-0488">Methylation</keyword>
<evidence type="ECO:0000256" key="9">
    <source>
        <dbReference type="ARBA" id="ARBA00023289"/>
    </source>
</evidence>
<evidence type="ECO:0000256" key="3">
    <source>
        <dbReference type="ARBA" id="ARBA00016111"/>
    </source>
</evidence>
<dbReference type="STRING" id="451379.A0A0N5B0P1"/>
<dbReference type="AlphaFoldDB" id="A0A0N5B0P1"/>
<dbReference type="SUPFAM" id="SSF48670">
    <property type="entry name" value="Transducin (heterotrimeric G protein), gamma chain"/>
    <property type="match status" value="1"/>
</dbReference>
<dbReference type="PROSITE" id="PS50058">
    <property type="entry name" value="G_PROTEIN_GAMMA"/>
    <property type="match status" value="1"/>
</dbReference>
<proteinExistence type="inferred from homology"/>
<dbReference type="GO" id="GO:0005834">
    <property type="term" value="C:heterotrimeric G-protein complex"/>
    <property type="evidence" value="ECO:0007669"/>
    <property type="project" value="InterPro"/>
</dbReference>
<comment type="similarity">
    <text evidence="2 11">Belongs to the G protein gamma family.</text>
</comment>